<keyword evidence="9 12" id="KW-1133">Transmembrane helix</keyword>
<keyword evidence="7 14" id="KW-0378">Hydrolase</keyword>
<dbReference type="EC" id="3.4.24.-" evidence="14"/>
<evidence type="ECO:0000256" key="4">
    <source>
        <dbReference type="ARBA" id="ARBA00022670"/>
    </source>
</evidence>
<feature type="domain" description="Peptidase M50" evidence="13">
    <location>
        <begin position="32"/>
        <end position="103"/>
    </location>
</feature>
<keyword evidence="15" id="KW-1185">Reference proteome</keyword>
<dbReference type="PANTHER" id="PTHR39188">
    <property type="entry name" value="MEMBRANE-ASSOCIATED ZINC METALLOPROTEASE M50B"/>
    <property type="match status" value="1"/>
</dbReference>
<dbReference type="Pfam" id="PF02163">
    <property type="entry name" value="Peptidase_M50"/>
    <property type="match status" value="2"/>
</dbReference>
<evidence type="ECO:0000256" key="10">
    <source>
        <dbReference type="ARBA" id="ARBA00023049"/>
    </source>
</evidence>
<evidence type="ECO:0000256" key="8">
    <source>
        <dbReference type="ARBA" id="ARBA00022833"/>
    </source>
</evidence>
<evidence type="ECO:0000256" key="3">
    <source>
        <dbReference type="ARBA" id="ARBA00007931"/>
    </source>
</evidence>
<protein>
    <submittedName>
        <fullName evidence="14">Stage IV sporulation protein FB</fullName>
        <ecNumber evidence="14">3.4.24.-</ecNumber>
    </submittedName>
</protein>
<proteinExistence type="inferred from homology"/>
<dbReference type="GO" id="GO:0006508">
    <property type="term" value="P:proteolysis"/>
    <property type="evidence" value="ECO:0007669"/>
    <property type="project" value="UniProtKB-KW"/>
</dbReference>
<evidence type="ECO:0000256" key="5">
    <source>
        <dbReference type="ARBA" id="ARBA00022692"/>
    </source>
</evidence>
<feature type="transmembrane region" description="Helical" evidence="12">
    <location>
        <begin position="113"/>
        <end position="133"/>
    </location>
</feature>
<dbReference type="Proteomes" id="UP000075374">
    <property type="component" value="Unassembled WGS sequence"/>
</dbReference>
<reference evidence="14 15" key="1">
    <citation type="submission" date="2016-02" db="EMBL/GenBank/DDBJ databases">
        <title>Genome sequence of Clostridium colicanis DSM 13634.</title>
        <authorList>
            <person name="Poehlein A."/>
            <person name="Daniel R."/>
        </authorList>
    </citation>
    <scope>NUCLEOTIDE SEQUENCE [LARGE SCALE GENOMIC DNA]</scope>
    <source>
        <strain evidence="14 15">DSM 13634</strain>
    </source>
</reference>
<keyword evidence="11 12" id="KW-0472">Membrane</keyword>
<dbReference type="PATRIC" id="fig|1121305.3.peg.1800"/>
<name>A0A151AMA4_9CLOT</name>
<evidence type="ECO:0000256" key="9">
    <source>
        <dbReference type="ARBA" id="ARBA00022989"/>
    </source>
</evidence>
<dbReference type="GO" id="GO:0008237">
    <property type="term" value="F:metallopeptidase activity"/>
    <property type="evidence" value="ECO:0007669"/>
    <property type="project" value="UniProtKB-KW"/>
</dbReference>
<keyword evidence="5 12" id="KW-0812">Transmembrane</keyword>
<evidence type="ECO:0000259" key="13">
    <source>
        <dbReference type="Pfam" id="PF02163"/>
    </source>
</evidence>
<evidence type="ECO:0000313" key="14">
    <source>
        <dbReference type="EMBL" id="KYH28537.1"/>
    </source>
</evidence>
<feature type="domain" description="Peptidase M50" evidence="13">
    <location>
        <begin position="108"/>
        <end position="163"/>
    </location>
</feature>
<dbReference type="GO" id="GO:0016020">
    <property type="term" value="C:membrane"/>
    <property type="evidence" value="ECO:0007669"/>
    <property type="project" value="UniProtKB-SubCell"/>
</dbReference>
<dbReference type="PANTHER" id="PTHR39188:SF3">
    <property type="entry name" value="STAGE IV SPORULATION PROTEIN FB"/>
    <property type="match status" value="1"/>
</dbReference>
<evidence type="ECO:0000313" key="15">
    <source>
        <dbReference type="Proteomes" id="UP000075374"/>
    </source>
</evidence>
<keyword evidence="8" id="KW-0862">Zinc</keyword>
<evidence type="ECO:0000256" key="6">
    <source>
        <dbReference type="ARBA" id="ARBA00022723"/>
    </source>
</evidence>
<evidence type="ECO:0000256" key="11">
    <source>
        <dbReference type="ARBA" id="ARBA00023136"/>
    </source>
</evidence>
<dbReference type="STRING" id="1121305.CLCOL_17980"/>
<feature type="transmembrane region" description="Helical" evidence="12">
    <location>
        <begin position="15"/>
        <end position="40"/>
    </location>
</feature>
<dbReference type="RefSeq" id="WP_082787883.1">
    <property type="nucleotide sequence ID" value="NZ_LTBB01000009.1"/>
</dbReference>
<gene>
    <name evidence="14" type="primary">spoIVFB</name>
    <name evidence="14" type="ORF">CLCOL_17980</name>
</gene>
<comment type="subcellular location">
    <subcellularLocation>
        <location evidence="2">Membrane</location>
        <topology evidence="2">Multi-pass membrane protein</topology>
    </subcellularLocation>
</comment>
<keyword evidence="10" id="KW-0482">Metalloprotease</keyword>
<feature type="transmembrane region" description="Helical" evidence="12">
    <location>
        <begin position="52"/>
        <end position="70"/>
    </location>
</feature>
<sequence>MKEKEELIIKISKLFIPYIIVLIIIGFKGKILVSFVLVFLHELVHYVTAKKLGFGGFGIEILPIGAVLKFKELDEADPKEDLIISLSGPLFNLVFAVIFYLLNIKFQSNYLDILYMSNLSLGIFNLIPAFPLDGGRIIRDIISFRTFYKRANKITVNISIGIGIIITGYFLILMVFGYRYISIGIIGGLIVITSYKEKERIVYLIMSDIVKKKYKFIKRGYMGNRSISIYCKKTLLDALSIVDKNKYNIFIVLDSDMKAINVIYEEELVEALKVYGNITIEEYLKNIDEIDKIDKLAKVSIDEWKKWKEDKKEL</sequence>
<dbReference type="GO" id="GO:0046872">
    <property type="term" value="F:metal ion binding"/>
    <property type="evidence" value="ECO:0007669"/>
    <property type="project" value="UniProtKB-KW"/>
</dbReference>
<feature type="transmembrane region" description="Helical" evidence="12">
    <location>
        <begin position="82"/>
        <end position="101"/>
    </location>
</feature>
<organism evidence="14 15">
    <name type="scientific">Clostridium colicanis DSM 13634</name>
    <dbReference type="NCBI Taxonomy" id="1121305"/>
    <lineage>
        <taxon>Bacteria</taxon>
        <taxon>Bacillati</taxon>
        <taxon>Bacillota</taxon>
        <taxon>Clostridia</taxon>
        <taxon>Eubacteriales</taxon>
        <taxon>Clostridiaceae</taxon>
        <taxon>Clostridium</taxon>
    </lineage>
</organism>
<keyword evidence="6" id="KW-0479">Metal-binding</keyword>
<comment type="caution">
    <text evidence="14">The sequence shown here is derived from an EMBL/GenBank/DDBJ whole genome shotgun (WGS) entry which is preliminary data.</text>
</comment>
<keyword evidence="4" id="KW-0645">Protease</keyword>
<evidence type="ECO:0000256" key="2">
    <source>
        <dbReference type="ARBA" id="ARBA00004141"/>
    </source>
</evidence>
<evidence type="ECO:0000256" key="12">
    <source>
        <dbReference type="SAM" id="Phobius"/>
    </source>
</evidence>
<dbReference type="EMBL" id="LTBB01000009">
    <property type="protein sequence ID" value="KYH28537.1"/>
    <property type="molecule type" value="Genomic_DNA"/>
</dbReference>
<accession>A0A151AMA4</accession>
<dbReference type="AlphaFoldDB" id="A0A151AMA4"/>
<comment type="cofactor">
    <cofactor evidence="1">
        <name>Zn(2+)</name>
        <dbReference type="ChEBI" id="CHEBI:29105"/>
    </cofactor>
</comment>
<dbReference type="CDD" id="cd06161">
    <property type="entry name" value="S2P-M50_SpoIVFB"/>
    <property type="match status" value="1"/>
</dbReference>
<feature type="transmembrane region" description="Helical" evidence="12">
    <location>
        <begin position="154"/>
        <end position="172"/>
    </location>
</feature>
<evidence type="ECO:0000256" key="1">
    <source>
        <dbReference type="ARBA" id="ARBA00001947"/>
    </source>
</evidence>
<evidence type="ECO:0000256" key="7">
    <source>
        <dbReference type="ARBA" id="ARBA00022801"/>
    </source>
</evidence>
<comment type="similarity">
    <text evidence="3">Belongs to the peptidase M50B family.</text>
</comment>
<dbReference type="InterPro" id="IPR008915">
    <property type="entry name" value="Peptidase_M50"/>
</dbReference>